<proteinExistence type="predicted"/>
<feature type="region of interest" description="Disordered" evidence="1">
    <location>
        <begin position="147"/>
        <end position="205"/>
    </location>
</feature>
<accession>A0A1B9GZY3</accession>
<feature type="compositionally biased region" description="Low complexity" evidence="1">
    <location>
        <begin position="180"/>
        <end position="193"/>
    </location>
</feature>
<gene>
    <name evidence="2" type="ORF">I316_01849</name>
</gene>
<evidence type="ECO:0000313" key="2">
    <source>
        <dbReference type="EMBL" id="OCF36598.1"/>
    </source>
</evidence>
<organism evidence="2 3">
    <name type="scientific">Kwoniella heveanensis BCC8398</name>
    <dbReference type="NCBI Taxonomy" id="1296120"/>
    <lineage>
        <taxon>Eukaryota</taxon>
        <taxon>Fungi</taxon>
        <taxon>Dikarya</taxon>
        <taxon>Basidiomycota</taxon>
        <taxon>Agaricomycotina</taxon>
        <taxon>Tremellomycetes</taxon>
        <taxon>Tremellales</taxon>
        <taxon>Cryptococcaceae</taxon>
        <taxon>Kwoniella</taxon>
    </lineage>
</organism>
<feature type="compositionally biased region" description="Polar residues" evidence="1">
    <location>
        <begin position="155"/>
        <end position="179"/>
    </location>
</feature>
<evidence type="ECO:0000256" key="1">
    <source>
        <dbReference type="SAM" id="MobiDB-lite"/>
    </source>
</evidence>
<reference evidence="3" key="2">
    <citation type="submission" date="2013-12" db="EMBL/GenBank/DDBJ databases">
        <title>Evolution of pathogenesis and genome organization in the Tremellales.</title>
        <authorList>
            <person name="Cuomo C."/>
            <person name="Litvintseva A."/>
            <person name="Heitman J."/>
            <person name="Chen Y."/>
            <person name="Sun S."/>
            <person name="Springer D."/>
            <person name="Dromer F."/>
            <person name="Young S."/>
            <person name="Zeng Q."/>
            <person name="Chapman S."/>
            <person name="Gujja S."/>
            <person name="Saif S."/>
            <person name="Birren B."/>
        </authorList>
    </citation>
    <scope>NUCLEOTIDE SEQUENCE [LARGE SCALE GENOMIC DNA]</scope>
    <source>
        <strain evidence="3">BCC8398</strain>
    </source>
</reference>
<sequence length="325" mass="36298">MRLLNSAAQQLGVMISAYLWYGGPTAIGRIQFVFPDYIDALVRGTRLGLIPKGPGYGICKAPSATPDPTHTLLPPPPSTFTPYTKKPSTRLPARDIIETNLPPPSQPTVSEDQQKLNRLIQQEQREFRGRFKNRVDPQREELVQQIKESEDSIKARSQQSHAASNPMNHQESSGISNLRQQDQQQQQGQQLPQQRDDFPPPETPRFRGAEIEAQRQREAFALTPAVTRRISNMSLSQGGVSPSFRGTPGHYTDSEHEFGDDGNMAGTGDDAGTRKNWPTRLTTRTLDSSEQTGAEERPLKMIKLAMDKAPLRRRGHLPTGLSIRF</sequence>
<evidence type="ECO:0000313" key="3">
    <source>
        <dbReference type="Proteomes" id="UP000092666"/>
    </source>
</evidence>
<reference evidence="2 3" key="1">
    <citation type="submission" date="2013-07" db="EMBL/GenBank/DDBJ databases">
        <title>The Genome Sequence of Cryptococcus heveanensis BCC8398.</title>
        <authorList>
            <consortium name="The Broad Institute Genome Sequencing Platform"/>
            <person name="Cuomo C."/>
            <person name="Litvintseva A."/>
            <person name="Chen Y."/>
            <person name="Heitman J."/>
            <person name="Sun S."/>
            <person name="Springer D."/>
            <person name="Dromer F."/>
            <person name="Young S.K."/>
            <person name="Zeng Q."/>
            <person name="Gargeya S."/>
            <person name="Fitzgerald M."/>
            <person name="Abouelleil A."/>
            <person name="Alvarado L."/>
            <person name="Berlin A.M."/>
            <person name="Chapman S.B."/>
            <person name="Dewar J."/>
            <person name="Goldberg J."/>
            <person name="Griggs A."/>
            <person name="Gujja S."/>
            <person name="Hansen M."/>
            <person name="Howarth C."/>
            <person name="Imamovic A."/>
            <person name="Larimer J."/>
            <person name="McCowan C."/>
            <person name="Murphy C."/>
            <person name="Pearson M."/>
            <person name="Priest M."/>
            <person name="Roberts A."/>
            <person name="Saif S."/>
            <person name="Shea T."/>
            <person name="Sykes S."/>
            <person name="Wortman J."/>
            <person name="Nusbaum C."/>
            <person name="Birren B."/>
        </authorList>
    </citation>
    <scope>NUCLEOTIDE SEQUENCE [LARGE SCALE GENOMIC DNA]</scope>
    <source>
        <strain evidence="2 3">BCC8398</strain>
    </source>
</reference>
<feature type="compositionally biased region" description="Basic and acidic residues" evidence="1">
    <location>
        <begin position="194"/>
        <end position="205"/>
    </location>
</feature>
<dbReference type="EMBL" id="KI669495">
    <property type="protein sequence ID" value="OCF36598.1"/>
    <property type="molecule type" value="Genomic_DNA"/>
</dbReference>
<name>A0A1B9GZY3_9TREE</name>
<protein>
    <submittedName>
        <fullName evidence="2">Uncharacterized protein</fullName>
    </submittedName>
</protein>
<dbReference type="Proteomes" id="UP000092666">
    <property type="component" value="Unassembled WGS sequence"/>
</dbReference>
<dbReference type="AlphaFoldDB" id="A0A1B9GZY3"/>
<keyword evidence="3" id="KW-1185">Reference proteome</keyword>
<feature type="region of interest" description="Disordered" evidence="1">
    <location>
        <begin position="233"/>
        <end position="277"/>
    </location>
</feature>